<dbReference type="STRING" id="34720.A0A195FTW6"/>
<gene>
    <name evidence="1" type="ORF">ALC56_01994</name>
</gene>
<evidence type="ECO:0000313" key="2">
    <source>
        <dbReference type="Proteomes" id="UP000078541"/>
    </source>
</evidence>
<organism evidence="1 2">
    <name type="scientific">Trachymyrmex septentrionalis</name>
    <dbReference type="NCBI Taxonomy" id="34720"/>
    <lineage>
        <taxon>Eukaryota</taxon>
        <taxon>Metazoa</taxon>
        <taxon>Ecdysozoa</taxon>
        <taxon>Arthropoda</taxon>
        <taxon>Hexapoda</taxon>
        <taxon>Insecta</taxon>
        <taxon>Pterygota</taxon>
        <taxon>Neoptera</taxon>
        <taxon>Endopterygota</taxon>
        <taxon>Hymenoptera</taxon>
        <taxon>Apocrita</taxon>
        <taxon>Aculeata</taxon>
        <taxon>Formicoidea</taxon>
        <taxon>Formicidae</taxon>
        <taxon>Myrmicinae</taxon>
        <taxon>Trachymyrmex</taxon>
    </lineage>
</organism>
<sequence>EFKVKFKILDKSKNLSPNNVLDIEQYTRTNRRKKYTKDHGRFFQCGFYFNQISKSSTLENHLHTHFIPKPLACRQRYQSLRVHKFIHIINTKPYEYLTCGKSFPKPNSFRTRVLVHTIDLPFAVDLKEHILSHNSKLVNILTTSSRLVKEDVCLIKLFCYKRSHCLQCFCYLSSFPLLRP</sequence>
<keyword evidence="2" id="KW-1185">Reference proteome</keyword>
<accession>A0A195FTW6</accession>
<dbReference type="InterPro" id="IPR036236">
    <property type="entry name" value="Znf_C2H2_sf"/>
</dbReference>
<evidence type="ECO:0008006" key="3">
    <source>
        <dbReference type="Google" id="ProtNLM"/>
    </source>
</evidence>
<reference evidence="1 2" key="1">
    <citation type="submission" date="2016-03" db="EMBL/GenBank/DDBJ databases">
        <title>Trachymyrmex septentrionalis WGS genome.</title>
        <authorList>
            <person name="Nygaard S."/>
            <person name="Hu H."/>
            <person name="Boomsma J."/>
            <person name="Zhang G."/>
        </authorList>
    </citation>
    <scope>NUCLEOTIDE SEQUENCE [LARGE SCALE GENOMIC DNA]</scope>
    <source>
        <strain evidence="1">Tsep2-gDNA-1</strain>
        <tissue evidence="1">Whole body</tissue>
    </source>
</reference>
<feature type="non-terminal residue" evidence="1">
    <location>
        <position position="1"/>
    </location>
</feature>
<name>A0A195FTW6_9HYME</name>
<dbReference type="SUPFAM" id="SSF57667">
    <property type="entry name" value="beta-beta-alpha zinc fingers"/>
    <property type="match status" value="1"/>
</dbReference>
<evidence type="ECO:0000313" key="1">
    <source>
        <dbReference type="EMBL" id="KYN43732.1"/>
    </source>
</evidence>
<dbReference type="EMBL" id="KQ981276">
    <property type="protein sequence ID" value="KYN43732.1"/>
    <property type="molecule type" value="Genomic_DNA"/>
</dbReference>
<protein>
    <recommendedName>
        <fullName evidence="3">C2H2-type domain-containing protein</fullName>
    </recommendedName>
</protein>
<dbReference type="AlphaFoldDB" id="A0A195FTW6"/>
<dbReference type="Proteomes" id="UP000078541">
    <property type="component" value="Unassembled WGS sequence"/>
</dbReference>
<proteinExistence type="predicted"/>